<dbReference type="CDD" id="cd11574">
    <property type="entry name" value="GH99"/>
    <property type="match status" value="1"/>
</dbReference>
<dbReference type="RefSeq" id="WP_233722490.1">
    <property type="nucleotide sequence ID" value="NZ_JAJVCN010000001.1"/>
</dbReference>
<evidence type="ECO:0000259" key="8">
    <source>
        <dbReference type="PROSITE" id="PS50022"/>
    </source>
</evidence>
<comment type="caution">
    <text evidence="9">The sequence shown here is derived from an EMBL/GenBank/DDBJ whole genome shotgun (WGS) entry which is preliminary data.</text>
</comment>
<dbReference type="Gene3D" id="3.20.20.80">
    <property type="entry name" value="Glycosidases"/>
    <property type="match status" value="1"/>
</dbReference>
<evidence type="ECO:0000256" key="1">
    <source>
        <dbReference type="ARBA" id="ARBA00004323"/>
    </source>
</evidence>
<evidence type="ECO:0000256" key="4">
    <source>
        <dbReference type="ARBA" id="ARBA00022968"/>
    </source>
</evidence>
<dbReference type="SUPFAM" id="SSF49785">
    <property type="entry name" value="Galactose-binding domain-like"/>
    <property type="match status" value="1"/>
</dbReference>
<dbReference type="InterPro" id="IPR008979">
    <property type="entry name" value="Galactose-bd-like_sf"/>
</dbReference>
<evidence type="ECO:0000256" key="6">
    <source>
        <dbReference type="ARBA" id="ARBA00023034"/>
    </source>
</evidence>
<dbReference type="InterPro" id="IPR026071">
    <property type="entry name" value="Glyco_Hydrolase_99"/>
</dbReference>
<keyword evidence="10" id="KW-1185">Reference proteome</keyword>
<keyword evidence="5" id="KW-1133">Transmembrane helix</keyword>
<keyword evidence="7" id="KW-0472">Membrane</keyword>
<evidence type="ECO:0000256" key="2">
    <source>
        <dbReference type="ARBA" id="ARBA00022692"/>
    </source>
</evidence>
<evidence type="ECO:0000313" key="9">
    <source>
        <dbReference type="EMBL" id="MCE7001423.1"/>
    </source>
</evidence>
<feature type="domain" description="F5/8 type C" evidence="8">
    <location>
        <begin position="349"/>
        <end position="485"/>
    </location>
</feature>
<dbReference type="PANTHER" id="PTHR13572:SF4">
    <property type="entry name" value="RE57134P"/>
    <property type="match status" value="1"/>
</dbReference>
<keyword evidence="3" id="KW-0378">Hydrolase</keyword>
<evidence type="ECO:0000256" key="5">
    <source>
        <dbReference type="ARBA" id="ARBA00022989"/>
    </source>
</evidence>
<dbReference type="EMBL" id="JAJVCN010000001">
    <property type="protein sequence ID" value="MCE7001423.1"/>
    <property type="molecule type" value="Genomic_DNA"/>
</dbReference>
<dbReference type="Proteomes" id="UP001521150">
    <property type="component" value="Unassembled WGS sequence"/>
</dbReference>
<dbReference type="Pfam" id="PF16317">
    <property type="entry name" value="Glyco_hydro_99"/>
    <property type="match status" value="1"/>
</dbReference>
<dbReference type="PANTHER" id="PTHR13572">
    <property type="entry name" value="ENDO-ALPHA-1,2-MANNOSIDASE"/>
    <property type="match status" value="1"/>
</dbReference>
<keyword evidence="2" id="KW-0812">Transmembrane</keyword>
<dbReference type="Gene3D" id="2.60.120.260">
    <property type="entry name" value="Galactose-binding domain-like"/>
    <property type="match status" value="1"/>
</dbReference>
<evidence type="ECO:0000313" key="10">
    <source>
        <dbReference type="Proteomes" id="UP001521150"/>
    </source>
</evidence>
<keyword evidence="4" id="KW-0735">Signal-anchor</keyword>
<protein>
    <submittedName>
        <fullName evidence="9">Discoidin domain-containing protein</fullName>
    </submittedName>
</protein>
<keyword evidence="6" id="KW-0333">Golgi apparatus</keyword>
<organism evidence="9 10">
    <name type="scientific">Kibdelosporangium philippinense</name>
    <dbReference type="NCBI Taxonomy" id="211113"/>
    <lineage>
        <taxon>Bacteria</taxon>
        <taxon>Bacillati</taxon>
        <taxon>Actinomycetota</taxon>
        <taxon>Actinomycetes</taxon>
        <taxon>Pseudonocardiales</taxon>
        <taxon>Pseudonocardiaceae</taxon>
        <taxon>Kibdelosporangium</taxon>
    </lineage>
</organism>
<dbReference type="PROSITE" id="PS50022">
    <property type="entry name" value="FA58C_3"/>
    <property type="match status" value="1"/>
</dbReference>
<accession>A0ABS8Z331</accession>
<sequence length="486" mass="52578">MRTLRSIVGLLVFLLTLVTVTPVPASASLAVQAVAADVHLFYYPWYGNPSVNGNYRHWQQGGRTPPEDIGADFYPTLGAYDSGDTAVIDQHMRWIQQSGAGTIVTTWWGQGSYEDRMVPAVLASAARHGIKVAWHLEPYLNRTAESTVADINYINSRYGSSPAFYRYNNRGAFYVFESLRITDWSALEQVKATSIVLAQTTNPALVEHFGGMYTYDGIAGATAPGWKGASDYCKANGLVWSPSVAPGYIDDRAVPGNTTPTVNRDNGAMYDRQWNNALNPATGGAPTWVSVTSFNEWHEGSTIEPARSNPPAGHGYLTYQGAYSKSGAAAETAYLDRTKYWVGQFTGGTVPPANPNLALGKPISASSIQNGYPAPNANDGNANTYWESANNAFPQSITLDFGTATEVSKLVLSLPSSWGPRTQTLTVYGDGSTIVPSKGYAFDPASRNTVTITFPATTQRTFRLHFTGNTGWPAGQIAELQAYRIS</sequence>
<evidence type="ECO:0000256" key="3">
    <source>
        <dbReference type="ARBA" id="ARBA00022801"/>
    </source>
</evidence>
<name>A0ABS8Z331_9PSEU</name>
<gene>
    <name evidence="9" type="ORF">LWC34_01000</name>
</gene>
<dbReference type="Pfam" id="PF00754">
    <property type="entry name" value="F5_F8_type_C"/>
    <property type="match status" value="1"/>
</dbReference>
<evidence type="ECO:0000256" key="7">
    <source>
        <dbReference type="ARBA" id="ARBA00023136"/>
    </source>
</evidence>
<comment type="subcellular location">
    <subcellularLocation>
        <location evidence="1">Golgi apparatus membrane</location>
        <topology evidence="1">Single-pass type II membrane protein</topology>
    </subcellularLocation>
</comment>
<reference evidence="9 10" key="1">
    <citation type="submission" date="2021-12" db="EMBL/GenBank/DDBJ databases">
        <title>Genome sequence of Kibdelosporangium philippinense ATCC 49844.</title>
        <authorList>
            <person name="Fedorov E.A."/>
            <person name="Omeragic M."/>
            <person name="Shalygina K.F."/>
            <person name="Maclea K.S."/>
        </authorList>
    </citation>
    <scope>NUCLEOTIDE SEQUENCE [LARGE SCALE GENOMIC DNA]</scope>
    <source>
        <strain evidence="9 10">ATCC 49844</strain>
    </source>
</reference>
<proteinExistence type="predicted"/>
<dbReference type="InterPro" id="IPR000421">
    <property type="entry name" value="FA58C"/>
</dbReference>